<dbReference type="OrthoDB" id="498204at2759"/>
<evidence type="ECO:0000259" key="1">
    <source>
        <dbReference type="Pfam" id="PF01266"/>
    </source>
</evidence>
<protein>
    <submittedName>
        <fullName evidence="2">FAD dependent oxidoreductase</fullName>
    </submittedName>
</protein>
<organism evidence="2 3">
    <name type="scientific">Nitzschia inconspicua</name>
    <dbReference type="NCBI Taxonomy" id="303405"/>
    <lineage>
        <taxon>Eukaryota</taxon>
        <taxon>Sar</taxon>
        <taxon>Stramenopiles</taxon>
        <taxon>Ochrophyta</taxon>
        <taxon>Bacillariophyta</taxon>
        <taxon>Bacillariophyceae</taxon>
        <taxon>Bacillariophycidae</taxon>
        <taxon>Bacillariales</taxon>
        <taxon>Bacillariaceae</taxon>
        <taxon>Nitzschia</taxon>
    </lineage>
</organism>
<dbReference type="PANTHER" id="PTHR13847:SF150">
    <property type="entry name" value="OXIDOREDUCTASE TDA3-RELATED"/>
    <property type="match status" value="1"/>
</dbReference>
<proteinExistence type="predicted"/>
<evidence type="ECO:0000313" key="3">
    <source>
        <dbReference type="Proteomes" id="UP000693970"/>
    </source>
</evidence>
<feature type="domain" description="FAD dependent oxidoreductase" evidence="1">
    <location>
        <begin position="7"/>
        <end position="375"/>
    </location>
</feature>
<dbReference type="Proteomes" id="UP000693970">
    <property type="component" value="Unassembled WGS sequence"/>
</dbReference>
<name>A0A9K3PMY0_9STRA</name>
<sequence length="400" mass="43529">MVAVPNIVIAGGGVVGTSIAYFLANNYDMPVTLIDPVGIAPGASGKAGGFLARDWRDGTPLQDLHRQGFQLHQDTANDMQNQKSIPDIDYRRLTCSAVAIDESAETVQKPRSKKLKDVEWVDENVVMGSMLMGDESSIAQVHPRKFCEALWQTAQTKVGSTLQKGRIVKALLKKAVEDDTMAIIQAVELDNGQILPADKLVIACGPWTYEANTWFQDYNEKHDASIFIPDITGVKCHSILVKSPKVLSQAVFFEGDGTLGDGDLEVYPRPDGDCYINGFPDEESVVTERPGEETLDRAALDLLQKAMQQTASKELFQGQSTTIPHTEQVCYWPETIDGLPLLGSLPGVSGAFVATGHSVWGILQGPSTGKAMAELIMEGQSKSLDLESFGLERFQLDETV</sequence>
<comment type="caution">
    <text evidence="2">The sequence shown here is derived from an EMBL/GenBank/DDBJ whole genome shotgun (WGS) entry which is preliminary data.</text>
</comment>
<keyword evidence="3" id="KW-1185">Reference proteome</keyword>
<reference evidence="2" key="2">
    <citation type="submission" date="2021-04" db="EMBL/GenBank/DDBJ databases">
        <authorList>
            <person name="Podell S."/>
        </authorList>
    </citation>
    <scope>NUCLEOTIDE SEQUENCE</scope>
    <source>
        <strain evidence="2">Hildebrandi</strain>
    </source>
</reference>
<dbReference type="PANTHER" id="PTHR13847">
    <property type="entry name" value="SARCOSINE DEHYDROGENASE-RELATED"/>
    <property type="match status" value="1"/>
</dbReference>
<dbReference type="EMBL" id="JAGRRH010000016">
    <property type="protein sequence ID" value="KAG7353380.1"/>
    <property type="molecule type" value="Genomic_DNA"/>
</dbReference>
<reference evidence="2" key="1">
    <citation type="journal article" date="2021" name="Sci. Rep.">
        <title>Diploid genomic architecture of Nitzschia inconspicua, an elite biomass production diatom.</title>
        <authorList>
            <person name="Oliver A."/>
            <person name="Podell S."/>
            <person name="Pinowska A."/>
            <person name="Traller J.C."/>
            <person name="Smith S.R."/>
            <person name="McClure R."/>
            <person name="Beliaev A."/>
            <person name="Bohutskyi P."/>
            <person name="Hill E.A."/>
            <person name="Rabines A."/>
            <person name="Zheng H."/>
            <person name="Allen L.Z."/>
            <person name="Kuo A."/>
            <person name="Grigoriev I.V."/>
            <person name="Allen A.E."/>
            <person name="Hazlebeck D."/>
            <person name="Allen E.E."/>
        </authorList>
    </citation>
    <scope>NUCLEOTIDE SEQUENCE</scope>
    <source>
        <strain evidence="2">Hildebrandi</strain>
    </source>
</reference>
<evidence type="ECO:0000313" key="2">
    <source>
        <dbReference type="EMBL" id="KAG7353380.1"/>
    </source>
</evidence>
<gene>
    <name evidence="2" type="ORF">IV203_002735</name>
</gene>
<dbReference type="Pfam" id="PF01266">
    <property type="entry name" value="DAO"/>
    <property type="match status" value="1"/>
</dbReference>
<dbReference type="AlphaFoldDB" id="A0A9K3PMY0"/>
<accession>A0A9K3PMY0</accession>
<dbReference type="GO" id="GO:0005737">
    <property type="term" value="C:cytoplasm"/>
    <property type="evidence" value="ECO:0007669"/>
    <property type="project" value="TreeGrafter"/>
</dbReference>
<dbReference type="InterPro" id="IPR006076">
    <property type="entry name" value="FAD-dep_OxRdtase"/>
</dbReference>